<comment type="similarity">
    <text evidence="1">Belongs to the V-ATPase F subunit family.</text>
</comment>
<dbReference type="InterPro" id="IPR008218">
    <property type="entry name" value="ATPase_V1-cplx_f_g_su"/>
</dbReference>
<dbReference type="RefSeq" id="WP_162420212.1">
    <property type="nucleotide sequence ID" value="NZ_MARB01000014.1"/>
</dbReference>
<dbReference type="AlphaFoldDB" id="A0A7Z1AEP5"/>
<gene>
    <name evidence="4" type="primary">atpF_2</name>
    <name evidence="4" type="ORF">CODIS_25890</name>
</gene>
<sequence length="107" mass="12121">MPETATHKVRKIFVGSHALTDGFRLIGFETLTEPDSSRLDELLNQLLQERQRALLIIEQSVNHVGSRLLDQIRYEGGRIILSEVPSLQDPEEFHSDLDNQLKKLTGG</sequence>
<keyword evidence="5" id="KW-1185">Reference proteome</keyword>
<dbReference type="EMBL" id="MARB01000014">
    <property type="protein sequence ID" value="ODJ87072.1"/>
    <property type="molecule type" value="Genomic_DNA"/>
</dbReference>
<dbReference type="SUPFAM" id="SSF159468">
    <property type="entry name" value="AtpF-like"/>
    <property type="match status" value="1"/>
</dbReference>
<evidence type="ECO:0000256" key="1">
    <source>
        <dbReference type="ARBA" id="ARBA00010148"/>
    </source>
</evidence>
<comment type="caution">
    <text evidence="4">The sequence shown here is derived from an EMBL/GenBank/DDBJ whole genome shotgun (WGS) entry which is preliminary data.</text>
</comment>
<keyword evidence="3" id="KW-0406">Ion transport</keyword>
<organism evidence="4 5">
    <name type="scientific">Candidatus Thiodiazotropha endolucinida</name>
    <dbReference type="NCBI Taxonomy" id="1655433"/>
    <lineage>
        <taxon>Bacteria</taxon>
        <taxon>Pseudomonadati</taxon>
        <taxon>Pseudomonadota</taxon>
        <taxon>Gammaproteobacteria</taxon>
        <taxon>Chromatiales</taxon>
        <taxon>Sedimenticolaceae</taxon>
        <taxon>Candidatus Thiodiazotropha</taxon>
    </lineage>
</organism>
<proteinExistence type="inferred from homology"/>
<evidence type="ECO:0000256" key="2">
    <source>
        <dbReference type="ARBA" id="ARBA00022448"/>
    </source>
</evidence>
<name>A0A7Z1AEP5_9GAMM</name>
<dbReference type="Pfam" id="PF01990">
    <property type="entry name" value="ATP-synt_F"/>
    <property type="match status" value="1"/>
</dbReference>
<evidence type="ECO:0000256" key="3">
    <source>
        <dbReference type="ARBA" id="ARBA00023065"/>
    </source>
</evidence>
<protein>
    <submittedName>
        <fullName evidence="4">V-type ATP synthase subunit F</fullName>
    </submittedName>
</protein>
<keyword evidence="2" id="KW-0813">Transport</keyword>
<dbReference type="Gene3D" id="3.40.50.10580">
    <property type="entry name" value="ATPase, V1 complex, subunit F"/>
    <property type="match status" value="1"/>
</dbReference>
<accession>A0A7Z1AEP5</accession>
<evidence type="ECO:0000313" key="5">
    <source>
        <dbReference type="Proteomes" id="UP000094769"/>
    </source>
</evidence>
<dbReference type="InterPro" id="IPR036906">
    <property type="entry name" value="ATPase_V1_fsu_sf"/>
</dbReference>
<dbReference type="GO" id="GO:0046961">
    <property type="term" value="F:proton-transporting ATPase activity, rotational mechanism"/>
    <property type="evidence" value="ECO:0007669"/>
    <property type="project" value="InterPro"/>
</dbReference>
<reference evidence="4 5" key="1">
    <citation type="submission" date="2016-06" db="EMBL/GenBank/DDBJ databases">
        <title>Genome sequence of endosymbiont of Candidatus Endolucinida thiodiazotropha.</title>
        <authorList>
            <person name="Poehlein A."/>
            <person name="Koenig S."/>
            <person name="Heiden S.E."/>
            <person name="Thuermer A."/>
            <person name="Voget S."/>
            <person name="Daniel R."/>
            <person name="Markert S."/>
            <person name="Gros O."/>
            <person name="Schweder T."/>
        </authorList>
    </citation>
    <scope>NUCLEOTIDE SEQUENCE [LARGE SCALE GENOMIC DNA]</scope>
    <source>
        <strain evidence="4 5">COS</strain>
    </source>
</reference>
<dbReference type="Proteomes" id="UP000094769">
    <property type="component" value="Unassembled WGS sequence"/>
</dbReference>
<evidence type="ECO:0000313" key="4">
    <source>
        <dbReference type="EMBL" id="ODJ87072.1"/>
    </source>
</evidence>